<gene>
    <name evidence="1" type="ORF">GW570_05465</name>
</gene>
<reference evidence="1 2" key="1">
    <citation type="journal article" date="2020" name="Mol. Plant Pathol.">
        <title>Plasmid composition and the chpG gene determine the virulence level of Clavibacter capsici natural isolates in pepper.</title>
        <authorList>
            <person name="Hwang I.S."/>
            <person name="Lee H.M."/>
            <person name="Oh E.J."/>
            <person name="Lee S."/>
            <person name="Heu S."/>
            <person name="Oh C.S."/>
        </authorList>
    </citation>
    <scope>NUCLEOTIDE SEQUENCE [LARGE SCALE GENOMIC DNA]</scope>
    <source>
        <strain evidence="1 2">1101</strain>
    </source>
</reference>
<evidence type="ECO:0000313" key="2">
    <source>
        <dbReference type="Proteomes" id="UP000503164"/>
    </source>
</evidence>
<dbReference type="Proteomes" id="UP000503164">
    <property type="component" value="Chromosome"/>
</dbReference>
<dbReference type="AlphaFoldDB" id="A0A0M4GZN1"/>
<dbReference type="PROSITE" id="PS50006">
    <property type="entry name" value="FHA_DOMAIN"/>
    <property type="match status" value="1"/>
</dbReference>
<dbReference type="RefSeq" id="WP_053774119.1">
    <property type="nucleotide sequence ID" value="NZ_CP012573.1"/>
</dbReference>
<dbReference type="EMBL" id="CP048049">
    <property type="protein sequence ID" value="QIS44578.1"/>
    <property type="molecule type" value="Genomic_DNA"/>
</dbReference>
<dbReference type="Pfam" id="PF00498">
    <property type="entry name" value="FHA"/>
    <property type="match status" value="1"/>
</dbReference>
<keyword evidence="2" id="KW-1185">Reference proteome</keyword>
<organism evidence="1 2">
    <name type="scientific">Clavibacter capsici</name>
    <dbReference type="NCBI Taxonomy" id="1874630"/>
    <lineage>
        <taxon>Bacteria</taxon>
        <taxon>Bacillati</taxon>
        <taxon>Actinomycetota</taxon>
        <taxon>Actinomycetes</taxon>
        <taxon>Micrococcales</taxon>
        <taxon>Microbacteriaceae</taxon>
        <taxon>Clavibacter</taxon>
    </lineage>
</organism>
<name>A0A0M4GZN1_9MICO</name>
<evidence type="ECO:0000313" key="1">
    <source>
        <dbReference type="EMBL" id="QIS44578.1"/>
    </source>
</evidence>
<protein>
    <submittedName>
        <fullName evidence="1">FHA domain-containing protein</fullName>
    </submittedName>
</protein>
<dbReference type="InterPro" id="IPR008984">
    <property type="entry name" value="SMAD_FHA_dom_sf"/>
</dbReference>
<dbReference type="SUPFAM" id="SSF49879">
    <property type="entry name" value="SMAD/FHA domain"/>
    <property type="match status" value="1"/>
</dbReference>
<dbReference type="KEGG" id="ccap:AES38_05465"/>
<proteinExistence type="predicted"/>
<sequence>MSEGSHRSARVGAGSSAVAVVTPRAVVLLPDGAPARIVEELWRVASDPAAVAESLVAALPLRGPDEVASFAVVVHEGAGPEGARLQIVLRGDAVVDADDGDEDGPRRVDARGVLPFYLAALDRVRAYRVGRAGGSASVALPGALPLVAGAVASDAVTWRLGAHDPAEAASGDPARPAVPVPASAAPAAGTALVDDAEAAARARSASVATAAIPVAPDVPDEPVARVVHAVRILHGRAAPVPGAAGAHAADAERIPLDPPLIVGRRPRPPRVSRGPEPRLVTVASPLGEISGTHVAIRQESDAIVVTDLGSTNGTAVLVPGADRLALRPGESLVVVPGTRVDIGDGVVLEILAAR</sequence>
<accession>A0A0M4GZN1</accession>
<dbReference type="Gene3D" id="2.60.200.20">
    <property type="match status" value="1"/>
</dbReference>
<dbReference type="InterPro" id="IPR000253">
    <property type="entry name" value="FHA_dom"/>
</dbReference>